<dbReference type="Proteomes" id="UP000321168">
    <property type="component" value="Unassembled WGS sequence"/>
</dbReference>
<evidence type="ECO:0008006" key="4">
    <source>
        <dbReference type="Google" id="ProtNLM"/>
    </source>
</evidence>
<reference evidence="2 3" key="1">
    <citation type="submission" date="2019-08" db="EMBL/GenBank/DDBJ databases">
        <title>Genome of Luteibaculum oceani JCM 18817.</title>
        <authorList>
            <person name="Bowman J.P."/>
        </authorList>
    </citation>
    <scope>NUCLEOTIDE SEQUENCE [LARGE SCALE GENOMIC DNA]</scope>
    <source>
        <strain evidence="2 3">JCM 18817</strain>
    </source>
</reference>
<keyword evidence="1" id="KW-0732">Signal</keyword>
<dbReference type="RefSeq" id="WP_147015363.1">
    <property type="nucleotide sequence ID" value="NZ_VORB01000011.1"/>
</dbReference>
<evidence type="ECO:0000313" key="2">
    <source>
        <dbReference type="EMBL" id="TXC76125.1"/>
    </source>
</evidence>
<sequence length="278" mass="31172">MKLISTLFCLTLSALAFGQKDTIFTVSSESIICSVKHIGDKSIQYQRPEIREDLDFKISLNKVSKVVFENGKVLIPNRGNAKNKNLSLERQKGSAIKLNFATPVFATLEVSYEKNLDLGKSIEFVFAYKGTNMLEEVYSGYNFRLGYKFLKDPHTYIGEDKYAHILKGTYIKPEISYSYLSGMVDMEGKDRMSDTPSVRDDEVSSSAGAIMINFGNQFVYSNSLLVDVYMGIGYGFTSDKAYDKRGNDLSYSFRGGYGMFVDFPHLAFSAGIRIGILL</sequence>
<dbReference type="AlphaFoldDB" id="A0A5C6UZP7"/>
<feature type="signal peptide" evidence="1">
    <location>
        <begin position="1"/>
        <end position="18"/>
    </location>
</feature>
<protein>
    <recommendedName>
        <fullName evidence="4">Outer membrane protein beta-barrel domain-containing protein</fullName>
    </recommendedName>
</protein>
<organism evidence="2 3">
    <name type="scientific">Luteibaculum oceani</name>
    <dbReference type="NCBI Taxonomy" id="1294296"/>
    <lineage>
        <taxon>Bacteria</taxon>
        <taxon>Pseudomonadati</taxon>
        <taxon>Bacteroidota</taxon>
        <taxon>Flavobacteriia</taxon>
        <taxon>Flavobacteriales</taxon>
        <taxon>Luteibaculaceae</taxon>
        <taxon>Luteibaculum</taxon>
    </lineage>
</organism>
<comment type="caution">
    <text evidence="2">The sequence shown here is derived from an EMBL/GenBank/DDBJ whole genome shotgun (WGS) entry which is preliminary data.</text>
</comment>
<gene>
    <name evidence="2" type="ORF">FRX97_11475</name>
</gene>
<dbReference type="EMBL" id="VORB01000011">
    <property type="protein sequence ID" value="TXC76125.1"/>
    <property type="molecule type" value="Genomic_DNA"/>
</dbReference>
<evidence type="ECO:0000256" key="1">
    <source>
        <dbReference type="SAM" id="SignalP"/>
    </source>
</evidence>
<evidence type="ECO:0000313" key="3">
    <source>
        <dbReference type="Proteomes" id="UP000321168"/>
    </source>
</evidence>
<feature type="chain" id="PRO_5022982765" description="Outer membrane protein beta-barrel domain-containing protein" evidence="1">
    <location>
        <begin position="19"/>
        <end position="278"/>
    </location>
</feature>
<keyword evidence="3" id="KW-1185">Reference proteome</keyword>
<accession>A0A5C6UZP7</accession>
<proteinExistence type="predicted"/>
<name>A0A5C6UZP7_9FLAO</name>
<dbReference type="OrthoDB" id="966005at2"/>